<protein>
    <submittedName>
        <fullName evidence="1">Uncharacterized protein</fullName>
    </submittedName>
</protein>
<keyword evidence="2" id="KW-1185">Reference proteome</keyword>
<sequence>MKKISRASQAMSFIAGAANGEITDKKTAKAKKYNSVGSSTVNFSDAQGKLIKKLLEITNISTTMTLFSAAAQYMKEGIDNSDYMDYIPFLIGDKSNYRFTMNKNGTYLYFREKYEEYKDNWVNIRLRGVITLSLLHYAKNKLNLDLSDLLSSIKDKS</sequence>
<dbReference type="EMBL" id="JAMDKS010000043">
    <property type="protein sequence ID" value="MEE6113735.1"/>
    <property type="molecule type" value="Genomic_DNA"/>
</dbReference>
<accession>A0ABU7QSY7</accession>
<evidence type="ECO:0000313" key="2">
    <source>
        <dbReference type="Proteomes" id="UP001352533"/>
    </source>
</evidence>
<dbReference type="Proteomes" id="UP001352533">
    <property type="component" value="Unassembled WGS sequence"/>
</dbReference>
<evidence type="ECO:0000313" key="1">
    <source>
        <dbReference type="EMBL" id="MEE6113735.1"/>
    </source>
</evidence>
<organism evidence="1 2">
    <name type="scientific">Avibacterium paragallinarum</name>
    <name type="common">Haemophilus gallinarum</name>
    <dbReference type="NCBI Taxonomy" id="728"/>
    <lineage>
        <taxon>Bacteria</taxon>
        <taxon>Pseudomonadati</taxon>
        <taxon>Pseudomonadota</taxon>
        <taxon>Gammaproteobacteria</taxon>
        <taxon>Pasteurellales</taxon>
        <taxon>Pasteurellaceae</taxon>
        <taxon>Avibacterium</taxon>
    </lineage>
</organism>
<proteinExistence type="predicted"/>
<dbReference type="RefSeq" id="WP_194752103.1">
    <property type="nucleotide sequence ID" value="NZ_JACEWB010000043.1"/>
</dbReference>
<gene>
    <name evidence="1" type="ORF">M5S25_11175</name>
</gene>
<comment type="caution">
    <text evidence="1">The sequence shown here is derived from an EMBL/GenBank/DDBJ whole genome shotgun (WGS) entry which is preliminary data.</text>
</comment>
<reference evidence="1 2" key="1">
    <citation type="journal article" date="2022" name="Front. Microbiol.">
        <title>Commensal bacteria contribute to the growth of multidrug-resistant Avibacterium paragallinarum in chickens.</title>
        <authorList>
            <person name="Zhu J."/>
            <person name="Chen Y."/>
            <person name="Wu Y."/>
            <person name="Wang Y."/>
            <person name="Zhu K."/>
        </authorList>
    </citation>
    <scope>NUCLEOTIDE SEQUENCE [LARGE SCALE GENOMIC DNA]</scope>
    <source>
        <strain evidence="1 2">AV12</strain>
    </source>
</reference>
<name>A0ABU7QSY7_AVIPA</name>